<feature type="region of interest" description="Disordered" evidence="1">
    <location>
        <begin position="39"/>
        <end position="205"/>
    </location>
</feature>
<dbReference type="OrthoDB" id="5367581at2759"/>
<gene>
    <name evidence="2" type="ORF">P167DRAFT_576868</name>
</gene>
<feature type="compositionally biased region" description="Polar residues" evidence="1">
    <location>
        <begin position="1"/>
        <end position="10"/>
    </location>
</feature>
<dbReference type="EMBL" id="ML119148">
    <property type="protein sequence ID" value="RPB09793.1"/>
    <property type="molecule type" value="Genomic_DNA"/>
</dbReference>
<feature type="compositionally biased region" description="Basic residues" evidence="1">
    <location>
        <begin position="71"/>
        <end position="81"/>
    </location>
</feature>
<protein>
    <submittedName>
        <fullName evidence="2">Uncharacterized protein</fullName>
    </submittedName>
</protein>
<evidence type="ECO:0000313" key="2">
    <source>
        <dbReference type="EMBL" id="RPB09793.1"/>
    </source>
</evidence>
<sequence length="668" mass="73342">MTKYSFTSTAKRPISPAPQQQSRPFDLEQQMRQFMVEKRSAGLQHQVSPLTPTYNTQKRLPIPPSSPPTRKLLRLTSKSKKFMSPISRGTSTSSRTGPEIRSVPHPGRIRNHHPSASAPSLVSPGEMRRLVDSRQKRPSSFIAPETPNDIFWPGIGSPGIYPSRARPWRSPENSPLLPPPRGSTGRTIPPPIHLSSPIPRKGTPVQLRNKTSEMFDSVLSMYPNTKKQPAARSNPDIVTLQNSSGIAPRRITIDSVERPPRTPPPPPTPAKSRAQRQRARPTQRVSTPTATPVGYMAELVGSEVEVAPVELMGDVEFPAPVIIAPVPQKRRRVKASAVNSRVKQRQQQPKPGTPEGKEIYALMPLPEVPDSPPPTKPVCESSPVLDVDFECFNDGLVEWFNNFNWSESGDIVSTSTSTSTSHSRPASDSVFNVEARASILDPDGAVVNSEPSPPPPSSPAKPITTTMLSPKLPGETALLSPVYPVSPRLASYYGARASFASSVGDAFRFDEDEGCALSDVDERYEDELDVDEMYEEQFLNEGHQEQYGNGGLEFEIEMILNGSYGGGSPDDWREGIYSAESSESSVDVEEVIADYWTEEEREGDILVGMMQGEEGEEGEEGLDWAALEGAWAEEELLDRGRPRTRYLAGRNSAIEGDVVFCLKGVDSI</sequence>
<dbReference type="Proteomes" id="UP000277580">
    <property type="component" value="Unassembled WGS sequence"/>
</dbReference>
<feature type="compositionally biased region" description="Polar residues" evidence="1">
    <location>
        <begin position="337"/>
        <end position="350"/>
    </location>
</feature>
<feature type="region of interest" description="Disordered" evidence="1">
    <location>
        <begin position="332"/>
        <end position="357"/>
    </location>
</feature>
<feature type="compositionally biased region" description="Low complexity" evidence="1">
    <location>
        <begin position="87"/>
        <end position="97"/>
    </location>
</feature>
<dbReference type="InParanoid" id="A0A3N4KGV9"/>
<evidence type="ECO:0000256" key="1">
    <source>
        <dbReference type="SAM" id="MobiDB-lite"/>
    </source>
</evidence>
<feature type="region of interest" description="Disordered" evidence="1">
    <location>
        <begin position="1"/>
        <end position="25"/>
    </location>
</feature>
<keyword evidence="3" id="KW-1185">Reference proteome</keyword>
<name>A0A3N4KGV9_9PEZI</name>
<feature type="compositionally biased region" description="Polar residues" evidence="1">
    <location>
        <begin position="43"/>
        <end position="58"/>
    </location>
</feature>
<proteinExistence type="predicted"/>
<feature type="compositionally biased region" description="Basic and acidic residues" evidence="1">
    <location>
        <begin position="126"/>
        <end position="135"/>
    </location>
</feature>
<organism evidence="2 3">
    <name type="scientific">Morchella conica CCBAS932</name>
    <dbReference type="NCBI Taxonomy" id="1392247"/>
    <lineage>
        <taxon>Eukaryota</taxon>
        <taxon>Fungi</taxon>
        <taxon>Dikarya</taxon>
        <taxon>Ascomycota</taxon>
        <taxon>Pezizomycotina</taxon>
        <taxon>Pezizomycetes</taxon>
        <taxon>Pezizales</taxon>
        <taxon>Morchellaceae</taxon>
        <taxon>Morchella</taxon>
    </lineage>
</organism>
<feature type="compositionally biased region" description="Basic and acidic residues" evidence="1">
    <location>
        <begin position="251"/>
        <end position="260"/>
    </location>
</feature>
<feature type="region of interest" description="Disordered" evidence="1">
    <location>
        <begin position="443"/>
        <end position="465"/>
    </location>
</feature>
<feature type="region of interest" description="Disordered" evidence="1">
    <location>
        <begin position="225"/>
        <end position="289"/>
    </location>
</feature>
<dbReference type="STRING" id="1392247.A0A3N4KGV9"/>
<evidence type="ECO:0000313" key="3">
    <source>
        <dbReference type="Proteomes" id="UP000277580"/>
    </source>
</evidence>
<accession>A0A3N4KGV9</accession>
<dbReference type="AlphaFoldDB" id="A0A3N4KGV9"/>
<reference evidence="2 3" key="1">
    <citation type="journal article" date="2018" name="Nat. Ecol. Evol.">
        <title>Pezizomycetes genomes reveal the molecular basis of ectomycorrhizal truffle lifestyle.</title>
        <authorList>
            <person name="Murat C."/>
            <person name="Payen T."/>
            <person name="Noel B."/>
            <person name="Kuo A."/>
            <person name="Morin E."/>
            <person name="Chen J."/>
            <person name="Kohler A."/>
            <person name="Krizsan K."/>
            <person name="Balestrini R."/>
            <person name="Da Silva C."/>
            <person name="Montanini B."/>
            <person name="Hainaut M."/>
            <person name="Levati E."/>
            <person name="Barry K.W."/>
            <person name="Belfiori B."/>
            <person name="Cichocki N."/>
            <person name="Clum A."/>
            <person name="Dockter R.B."/>
            <person name="Fauchery L."/>
            <person name="Guy J."/>
            <person name="Iotti M."/>
            <person name="Le Tacon F."/>
            <person name="Lindquist E.A."/>
            <person name="Lipzen A."/>
            <person name="Malagnac F."/>
            <person name="Mello A."/>
            <person name="Molinier V."/>
            <person name="Miyauchi S."/>
            <person name="Poulain J."/>
            <person name="Riccioni C."/>
            <person name="Rubini A."/>
            <person name="Sitrit Y."/>
            <person name="Splivallo R."/>
            <person name="Traeger S."/>
            <person name="Wang M."/>
            <person name="Zifcakova L."/>
            <person name="Wipf D."/>
            <person name="Zambonelli A."/>
            <person name="Paolocci F."/>
            <person name="Nowrousian M."/>
            <person name="Ottonello S."/>
            <person name="Baldrian P."/>
            <person name="Spatafora J.W."/>
            <person name="Henrissat B."/>
            <person name="Nagy L.G."/>
            <person name="Aury J.M."/>
            <person name="Wincker P."/>
            <person name="Grigoriev I.V."/>
            <person name="Bonfante P."/>
            <person name="Martin F.M."/>
        </authorList>
    </citation>
    <scope>NUCLEOTIDE SEQUENCE [LARGE SCALE GENOMIC DNA]</scope>
    <source>
        <strain evidence="2 3">CCBAS932</strain>
    </source>
</reference>